<dbReference type="InterPro" id="IPR050628">
    <property type="entry name" value="SNF2_RAD54_helicase_TF"/>
</dbReference>
<accession>W9VUB8</accession>
<dbReference type="PANTHER" id="PTHR45626">
    <property type="entry name" value="TRANSCRIPTION TERMINATION FACTOR 2-RELATED"/>
    <property type="match status" value="1"/>
</dbReference>
<dbReference type="HOGENOM" id="CLU_413868_0_0_1"/>
<evidence type="ECO:0000313" key="6">
    <source>
        <dbReference type="Proteomes" id="UP000019473"/>
    </source>
</evidence>
<keyword evidence="1" id="KW-0547">Nucleotide-binding</keyword>
<reference evidence="5 6" key="1">
    <citation type="submission" date="2013-03" db="EMBL/GenBank/DDBJ databases">
        <title>The Genome Sequence of Cladophialophora yegresii CBS 114405.</title>
        <authorList>
            <consortium name="The Broad Institute Genomics Platform"/>
            <person name="Cuomo C."/>
            <person name="de Hoog S."/>
            <person name="Gorbushina A."/>
            <person name="Walker B."/>
            <person name="Young S.K."/>
            <person name="Zeng Q."/>
            <person name="Gargeya S."/>
            <person name="Fitzgerald M."/>
            <person name="Haas B."/>
            <person name="Abouelleil A."/>
            <person name="Allen A.W."/>
            <person name="Alvarado L."/>
            <person name="Arachchi H.M."/>
            <person name="Berlin A.M."/>
            <person name="Chapman S.B."/>
            <person name="Gainer-Dewar J."/>
            <person name="Goldberg J."/>
            <person name="Griggs A."/>
            <person name="Gujja S."/>
            <person name="Hansen M."/>
            <person name="Howarth C."/>
            <person name="Imamovic A."/>
            <person name="Ireland A."/>
            <person name="Larimer J."/>
            <person name="McCowan C."/>
            <person name="Murphy C."/>
            <person name="Pearson M."/>
            <person name="Poon T.W."/>
            <person name="Priest M."/>
            <person name="Roberts A."/>
            <person name="Saif S."/>
            <person name="Shea T."/>
            <person name="Sisk P."/>
            <person name="Sykes S."/>
            <person name="Wortman J."/>
            <person name="Nusbaum C."/>
            <person name="Birren B."/>
        </authorList>
    </citation>
    <scope>NUCLEOTIDE SEQUENCE [LARGE SCALE GENOMIC DNA]</scope>
    <source>
        <strain evidence="5 6">CBS 114405</strain>
    </source>
</reference>
<keyword evidence="3" id="KW-0067">ATP-binding</keyword>
<evidence type="ECO:0000256" key="1">
    <source>
        <dbReference type="ARBA" id="ARBA00022741"/>
    </source>
</evidence>
<dbReference type="GeneID" id="19181534"/>
<dbReference type="GO" id="GO:0006281">
    <property type="term" value="P:DNA repair"/>
    <property type="evidence" value="ECO:0007669"/>
    <property type="project" value="TreeGrafter"/>
</dbReference>
<dbReference type="SMART" id="SM00487">
    <property type="entry name" value="DEXDc"/>
    <property type="match status" value="1"/>
</dbReference>
<dbReference type="GO" id="GO:0005524">
    <property type="term" value="F:ATP binding"/>
    <property type="evidence" value="ECO:0007669"/>
    <property type="project" value="UniProtKB-KW"/>
</dbReference>
<keyword evidence="2" id="KW-0378">Hydrolase</keyword>
<name>W9VUB8_9EURO</name>
<dbReference type="InterPro" id="IPR027417">
    <property type="entry name" value="P-loop_NTPase"/>
</dbReference>
<dbReference type="Gene3D" id="3.40.50.300">
    <property type="entry name" value="P-loop containing nucleotide triphosphate hydrolases"/>
    <property type="match status" value="2"/>
</dbReference>
<dbReference type="AlphaFoldDB" id="W9VUB8"/>
<feature type="domain" description="Helicase ATP-binding" evidence="4">
    <location>
        <begin position="124"/>
        <end position="410"/>
    </location>
</feature>
<dbReference type="OrthoDB" id="4161342at2759"/>
<dbReference type="eggNOG" id="ENOG502SZVV">
    <property type="taxonomic scope" value="Eukaryota"/>
</dbReference>
<protein>
    <recommendedName>
        <fullName evidence="4">Helicase ATP-binding domain-containing protein</fullName>
    </recommendedName>
</protein>
<organism evidence="5 6">
    <name type="scientific">Cladophialophora yegresii CBS 114405</name>
    <dbReference type="NCBI Taxonomy" id="1182544"/>
    <lineage>
        <taxon>Eukaryota</taxon>
        <taxon>Fungi</taxon>
        <taxon>Dikarya</taxon>
        <taxon>Ascomycota</taxon>
        <taxon>Pezizomycotina</taxon>
        <taxon>Eurotiomycetes</taxon>
        <taxon>Chaetothyriomycetidae</taxon>
        <taxon>Chaetothyriales</taxon>
        <taxon>Herpotrichiellaceae</taxon>
        <taxon>Cladophialophora</taxon>
    </lineage>
</organism>
<evidence type="ECO:0000256" key="3">
    <source>
        <dbReference type="ARBA" id="ARBA00022840"/>
    </source>
</evidence>
<comment type="caution">
    <text evidence="5">The sequence shown here is derived from an EMBL/GenBank/DDBJ whole genome shotgun (WGS) entry which is preliminary data.</text>
</comment>
<keyword evidence="6" id="KW-1185">Reference proteome</keyword>
<dbReference type="Proteomes" id="UP000019473">
    <property type="component" value="Unassembled WGS sequence"/>
</dbReference>
<dbReference type="RefSeq" id="XP_007759149.1">
    <property type="nucleotide sequence ID" value="XM_007760959.1"/>
</dbReference>
<dbReference type="STRING" id="1182544.W9VUB8"/>
<gene>
    <name evidence="5" type="ORF">A1O7_06959</name>
</gene>
<dbReference type="EMBL" id="AMGW01000005">
    <property type="protein sequence ID" value="EXJ56615.1"/>
    <property type="molecule type" value="Genomic_DNA"/>
</dbReference>
<dbReference type="GO" id="GO:0016787">
    <property type="term" value="F:hydrolase activity"/>
    <property type="evidence" value="ECO:0007669"/>
    <property type="project" value="UniProtKB-KW"/>
</dbReference>
<dbReference type="Pfam" id="PF00176">
    <property type="entry name" value="SNF2-rel_dom"/>
    <property type="match status" value="1"/>
</dbReference>
<dbReference type="GO" id="GO:0005634">
    <property type="term" value="C:nucleus"/>
    <property type="evidence" value="ECO:0007669"/>
    <property type="project" value="TreeGrafter"/>
</dbReference>
<evidence type="ECO:0000256" key="2">
    <source>
        <dbReference type="ARBA" id="ARBA00022801"/>
    </source>
</evidence>
<sequence length="750" mass="84384">MSNDVGEEDQVLVRKVTPARDVVLQIWQGRRLFSDAEIDTVARRLEAEAERAPSDADAATGFRLKDLQIGDPRPEPLWDAQGSNNALEHFDETTQELAFRFIKSDARIEQKLRRPLAWIQLDGVRRTFYAYQVYLAFLMLVEERGSRRGMIVADEQGLGKTTEVLLYILFNYLLVENRRHCNAHPQRHLGPADDPNSRCPSAHLWPIVCWCEQNVTRELSLSPRSGATLLFVPKNLLPTWKAEWTALGVQTSKYALHLFVHHSRSPSSRYVGGEYRADLCLVQHDTGAWCPRDASRAHSVIVATTPGSYPRHVLSYFRRSRRVSQADGSLSGSTGYDDGLAWARVIYDEAHRGLSEETIATAILRSLSQKQGEPPNFAFLTGTPELRNGIADALPLVEIINAASPSIGRHDLCRKFASHANLQTIRNTQRKLQRRSLDRDKRTAFAATVAALRVAYMVKRTQESIQNGKPLTQVPPLELFDVWCTSPSRHTKIPIAEVESHVKKSLLNAWPPGTSGPTTSITMEELLRVAVRARMIATVPGLARFPPEKLTIECIKKELRHRRGRSGRLYKHFVELYEGSAKLQVLASIIDRLGTDAEGEPEHLVVLSEFPVICECVQMLCLEKDIKSRWVDSTTDLAERGRIVETFQTGTKLRPREHRPRVLIGTVDVLGFGVTLGKSARLVLMEPSHHRAVEAQAAKRVNRIGSRSDRCCFYRLTNPDSAVEKLLVASQDRQARFGDLVSRFLYGAQP</sequence>
<dbReference type="InterPro" id="IPR014001">
    <property type="entry name" value="Helicase_ATP-bd"/>
</dbReference>
<dbReference type="InterPro" id="IPR000330">
    <property type="entry name" value="SNF2_N"/>
</dbReference>
<evidence type="ECO:0000259" key="4">
    <source>
        <dbReference type="SMART" id="SM00487"/>
    </source>
</evidence>
<evidence type="ECO:0000313" key="5">
    <source>
        <dbReference type="EMBL" id="EXJ56615.1"/>
    </source>
</evidence>
<dbReference type="GO" id="GO:0008094">
    <property type="term" value="F:ATP-dependent activity, acting on DNA"/>
    <property type="evidence" value="ECO:0007669"/>
    <property type="project" value="TreeGrafter"/>
</dbReference>
<dbReference type="SUPFAM" id="SSF52540">
    <property type="entry name" value="P-loop containing nucleoside triphosphate hydrolases"/>
    <property type="match status" value="2"/>
</dbReference>
<proteinExistence type="predicted"/>
<dbReference type="VEuPathDB" id="FungiDB:A1O7_06959"/>